<dbReference type="PROSITE" id="PS00598">
    <property type="entry name" value="CHROMO_1"/>
    <property type="match status" value="1"/>
</dbReference>
<evidence type="ECO:0000256" key="3">
    <source>
        <dbReference type="SAM" id="MobiDB-lite"/>
    </source>
</evidence>
<dbReference type="InterPro" id="IPR023779">
    <property type="entry name" value="Chromodomain_CS"/>
</dbReference>
<dbReference type="PANTHER" id="PTHR22812">
    <property type="entry name" value="CHROMOBOX PROTEIN"/>
    <property type="match status" value="1"/>
</dbReference>
<dbReference type="RefSeq" id="XP_005784031.1">
    <property type="nucleotide sequence ID" value="XM_005783974.1"/>
</dbReference>
<sequence>MDRADRAAGTALPPEEGGVELVSADDVLKGGGGDSRGHREAVSGDARQRVDNYLGEGAFRVEAVRGERRGQSGAVEYEIKWEGYASDENTWEEAEDVSADLVAEWHRERAAAAARGDMQVEAGGAGEGGTSSGGVGTAGENTTGAARPGCSRVLRSALADALAEEWGEEEALLGDEVPLLSPHGPDLSKHLRHLRRLLREFLAEEAKEGTGVPMQCTPTGQHPTMRWTIKFGRWLATTRLRPSKASRWHFEMQGDARAEEVTWVHSDCR</sequence>
<accession>A0A0D3K767</accession>
<dbReference type="Proteomes" id="UP000013827">
    <property type="component" value="Unassembled WGS sequence"/>
</dbReference>
<name>A0A0D3K767_EMIH1</name>
<reference evidence="6" key="1">
    <citation type="journal article" date="2013" name="Nature">
        <title>Pan genome of the phytoplankton Emiliania underpins its global distribution.</title>
        <authorList>
            <person name="Read B.A."/>
            <person name="Kegel J."/>
            <person name="Klute M.J."/>
            <person name="Kuo A."/>
            <person name="Lefebvre S.C."/>
            <person name="Maumus F."/>
            <person name="Mayer C."/>
            <person name="Miller J."/>
            <person name="Monier A."/>
            <person name="Salamov A."/>
            <person name="Young J."/>
            <person name="Aguilar M."/>
            <person name="Claverie J.M."/>
            <person name="Frickenhaus S."/>
            <person name="Gonzalez K."/>
            <person name="Herman E.K."/>
            <person name="Lin Y.C."/>
            <person name="Napier J."/>
            <person name="Ogata H."/>
            <person name="Sarno A.F."/>
            <person name="Shmutz J."/>
            <person name="Schroeder D."/>
            <person name="de Vargas C."/>
            <person name="Verret F."/>
            <person name="von Dassow P."/>
            <person name="Valentin K."/>
            <person name="Van de Peer Y."/>
            <person name="Wheeler G."/>
            <person name="Dacks J.B."/>
            <person name="Delwiche C.F."/>
            <person name="Dyhrman S.T."/>
            <person name="Glockner G."/>
            <person name="John U."/>
            <person name="Richards T."/>
            <person name="Worden A.Z."/>
            <person name="Zhang X."/>
            <person name="Grigoriev I.V."/>
            <person name="Allen A.E."/>
            <person name="Bidle K."/>
            <person name="Borodovsky M."/>
            <person name="Bowler C."/>
            <person name="Brownlee C."/>
            <person name="Cock J.M."/>
            <person name="Elias M."/>
            <person name="Gladyshev V.N."/>
            <person name="Groth M."/>
            <person name="Guda C."/>
            <person name="Hadaegh A."/>
            <person name="Iglesias-Rodriguez M.D."/>
            <person name="Jenkins J."/>
            <person name="Jones B.M."/>
            <person name="Lawson T."/>
            <person name="Leese F."/>
            <person name="Lindquist E."/>
            <person name="Lobanov A."/>
            <person name="Lomsadze A."/>
            <person name="Malik S.B."/>
            <person name="Marsh M.E."/>
            <person name="Mackinder L."/>
            <person name="Mock T."/>
            <person name="Mueller-Roeber B."/>
            <person name="Pagarete A."/>
            <person name="Parker M."/>
            <person name="Probert I."/>
            <person name="Quesneville H."/>
            <person name="Raines C."/>
            <person name="Rensing S.A."/>
            <person name="Riano-Pachon D.M."/>
            <person name="Richier S."/>
            <person name="Rokitta S."/>
            <person name="Shiraiwa Y."/>
            <person name="Soanes D.M."/>
            <person name="van der Giezen M."/>
            <person name="Wahlund T.M."/>
            <person name="Williams B."/>
            <person name="Wilson W."/>
            <person name="Wolfe G."/>
            <person name="Wurch L.L."/>
        </authorList>
    </citation>
    <scope>NUCLEOTIDE SEQUENCE</scope>
</reference>
<dbReference type="Pfam" id="PF00385">
    <property type="entry name" value="Chromo"/>
    <property type="match status" value="1"/>
</dbReference>
<dbReference type="AlphaFoldDB" id="A0A0D3K767"/>
<dbReference type="STRING" id="2903.R1D9M0"/>
<dbReference type="EnsemblProtists" id="EOD31602">
    <property type="protein sequence ID" value="EOD31602"/>
    <property type="gene ID" value="EMIHUDRAFT_231803"/>
</dbReference>
<dbReference type="SUPFAM" id="SSF54160">
    <property type="entry name" value="Chromo domain-like"/>
    <property type="match status" value="1"/>
</dbReference>
<dbReference type="Gene3D" id="2.40.50.40">
    <property type="match status" value="1"/>
</dbReference>
<feature type="compositionally biased region" description="Gly residues" evidence="3">
    <location>
        <begin position="123"/>
        <end position="137"/>
    </location>
</feature>
<protein>
    <recommendedName>
        <fullName evidence="4">Chromo domain-containing protein</fullName>
    </recommendedName>
</protein>
<feature type="region of interest" description="Disordered" evidence="3">
    <location>
        <begin position="1"/>
        <end position="44"/>
    </location>
</feature>
<dbReference type="PROSITE" id="PS50013">
    <property type="entry name" value="CHROMO_2"/>
    <property type="match status" value="1"/>
</dbReference>
<dbReference type="HOGENOM" id="CLU_037272_1_1_1"/>
<evidence type="ECO:0000256" key="2">
    <source>
        <dbReference type="ARBA" id="ARBA00023242"/>
    </source>
</evidence>
<dbReference type="SMART" id="SM00298">
    <property type="entry name" value="CHROMO"/>
    <property type="match status" value="1"/>
</dbReference>
<proteinExistence type="predicted"/>
<dbReference type="KEGG" id="ehx:EMIHUDRAFT_231803"/>
<comment type="subcellular location">
    <subcellularLocation>
        <location evidence="1">Nucleus</location>
    </subcellularLocation>
</comment>
<keyword evidence="2" id="KW-0539">Nucleus</keyword>
<dbReference type="GO" id="GO:0005634">
    <property type="term" value="C:nucleus"/>
    <property type="evidence" value="ECO:0007669"/>
    <property type="project" value="UniProtKB-SubCell"/>
</dbReference>
<evidence type="ECO:0000256" key="1">
    <source>
        <dbReference type="ARBA" id="ARBA00004123"/>
    </source>
</evidence>
<feature type="domain" description="Chromo" evidence="4">
    <location>
        <begin position="59"/>
        <end position="97"/>
    </location>
</feature>
<feature type="compositionally biased region" description="Basic and acidic residues" evidence="3">
    <location>
        <begin position="35"/>
        <end position="44"/>
    </location>
</feature>
<dbReference type="GeneID" id="17276875"/>
<evidence type="ECO:0000313" key="6">
    <source>
        <dbReference type="Proteomes" id="UP000013827"/>
    </source>
</evidence>
<dbReference type="InterPro" id="IPR023780">
    <property type="entry name" value="Chromo_domain"/>
</dbReference>
<dbReference type="InterPro" id="IPR051219">
    <property type="entry name" value="Heterochromatin_chromo-domain"/>
</dbReference>
<dbReference type="InterPro" id="IPR000953">
    <property type="entry name" value="Chromo/chromo_shadow_dom"/>
</dbReference>
<reference evidence="5" key="2">
    <citation type="submission" date="2024-10" db="UniProtKB">
        <authorList>
            <consortium name="EnsemblProtists"/>
        </authorList>
    </citation>
    <scope>IDENTIFICATION</scope>
</reference>
<dbReference type="PaxDb" id="2903-EOD31602"/>
<organism evidence="5 6">
    <name type="scientific">Emiliania huxleyi (strain CCMP1516)</name>
    <dbReference type="NCBI Taxonomy" id="280463"/>
    <lineage>
        <taxon>Eukaryota</taxon>
        <taxon>Haptista</taxon>
        <taxon>Haptophyta</taxon>
        <taxon>Prymnesiophyceae</taxon>
        <taxon>Isochrysidales</taxon>
        <taxon>Noelaerhabdaceae</taxon>
        <taxon>Emiliania</taxon>
    </lineage>
</organism>
<dbReference type="InterPro" id="IPR016197">
    <property type="entry name" value="Chromo-like_dom_sf"/>
</dbReference>
<evidence type="ECO:0000313" key="5">
    <source>
        <dbReference type="EnsemblProtists" id="EOD31602"/>
    </source>
</evidence>
<evidence type="ECO:0000259" key="4">
    <source>
        <dbReference type="PROSITE" id="PS50013"/>
    </source>
</evidence>
<feature type="region of interest" description="Disordered" evidence="3">
    <location>
        <begin position="121"/>
        <end position="146"/>
    </location>
</feature>
<keyword evidence="6" id="KW-1185">Reference proteome</keyword>
<dbReference type="CDD" id="cd00024">
    <property type="entry name" value="CD_CSD"/>
    <property type="match status" value="1"/>
</dbReference>